<dbReference type="Pfam" id="PF10335">
    <property type="entry name" value="DUF294_C"/>
    <property type="match status" value="1"/>
</dbReference>
<evidence type="ECO:0000313" key="6">
    <source>
        <dbReference type="Proteomes" id="UP001500795"/>
    </source>
</evidence>
<evidence type="ECO:0000259" key="4">
    <source>
        <dbReference type="PROSITE" id="PS51371"/>
    </source>
</evidence>
<proteinExistence type="predicted"/>
<dbReference type="CDD" id="cd04587">
    <property type="entry name" value="CBS_pair_CAP-ED_NT_Pol-beta-like_DUF294_assoc"/>
    <property type="match status" value="1"/>
</dbReference>
<dbReference type="SUPFAM" id="SSF51206">
    <property type="entry name" value="cAMP-binding domain-like"/>
    <property type="match status" value="1"/>
</dbReference>
<dbReference type="CDD" id="cd00038">
    <property type="entry name" value="CAP_ED"/>
    <property type="match status" value="1"/>
</dbReference>
<dbReference type="PANTHER" id="PTHR43080:SF2">
    <property type="entry name" value="CBS DOMAIN-CONTAINING PROTEIN"/>
    <property type="match status" value="1"/>
</dbReference>
<dbReference type="Gene3D" id="2.60.120.10">
    <property type="entry name" value="Jelly Rolls"/>
    <property type="match status" value="1"/>
</dbReference>
<feature type="domain" description="Cyclic nucleotide-binding" evidence="3">
    <location>
        <begin position="17"/>
        <end position="116"/>
    </location>
</feature>
<keyword evidence="1 2" id="KW-0129">CBS domain</keyword>
<dbReference type="Pfam" id="PF00027">
    <property type="entry name" value="cNMP_binding"/>
    <property type="match status" value="1"/>
</dbReference>
<organism evidence="5 6">
    <name type="scientific">Zobellella aerophila</name>
    <dbReference type="NCBI Taxonomy" id="870480"/>
    <lineage>
        <taxon>Bacteria</taxon>
        <taxon>Pseudomonadati</taxon>
        <taxon>Pseudomonadota</taxon>
        <taxon>Gammaproteobacteria</taxon>
        <taxon>Aeromonadales</taxon>
        <taxon>Aeromonadaceae</taxon>
        <taxon>Zobellella</taxon>
    </lineage>
</organism>
<evidence type="ECO:0000256" key="2">
    <source>
        <dbReference type="PROSITE-ProRule" id="PRU00703"/>
    </source>
</evidence>
<evidence type="ECO:0000256" key="1">
    <source>
        <dbReference type="ARBA" id="ARBA00023122"/>
    </source>
</evidence>
<dbReference type="Pfam" id="PF00571">
    <property type="entry name" value="CBS"/>
    <property type="match status" value="2"/>
</dbReference>
<dbReference type="InterPro" id="IPR000644">
    <property type="entry name" value="CBS_dom"/>
</dbReference>
<dbReference type="Pfam" id="PF03445">
    <property type="entry name" value="DUF294"/>
    <property type="match status" value="1"/>
</dbReference>
<protein>
    <submittedName>
        <fullName evidence="5">DUF294 nucleotidyltransferase-like domain-containing protein</fullName>
    </submittedName>
</protein>
<keyword evidence="6" id="KW-1185">Reference proteome</keyword>
<feature type="domain" description="CBS" evidence="4">
    <location>
        <begin position="156"/>
        <end position="226"/>
    </location>
</feature>
<dbReference type="InterPro" id="IPR046342">
    <property type="entry name" value="CBS_dom_sf"/>
</dbReference>
<evidence type="ECO:0000259" key="3">
    <source>
        <dbReference type="PROSITE" id="PS50042"/>
    </source>
</evidence>
<dbReference type="EMBL" id="BAABCX010000001">
    <property type="protein sequence ID" value="GAA3534937.1"/>
    <property type="molecule type" value="Genomic_DNA"/>
</dbReference>
<dbReference type="PANTHER" id="PTHR43080">
    <property type="entry name" value="CBS DOMAIN-CONTAINING PROTEIN CBSX3, MITOCHONDRIAL"/>
    <property type="match status" value="1"/>
</dbReference>
<dbReference type="PROSITE" id="PS50042">
    <property type="entry name" value="CNMP_BINDING_3"/>
    <property type="match status" value="1"/>
</dbReference>
<dbReference type="InterPro" id="IPR018821">
    <property type="entry name" value="DUF294_put_nucleoTrafse_sb-bd"/>
</dbReference>
<dbReference type="Proteomes" id="UP001500795">
    <property type="component" value="Unassembled WGS sequence"/>
</dbReference>
<dbReference type="SMART" id="SM00100">
    <property type="entry name" value="cNMP"/>
    <property type="match status" value="1"/>
</dbReference>
<dbReference type="InterPro" id="IPR018490">
    <property type="entry name" value="cNMP-bd_dom_sf"/>
</dbReference>
<dbReference type="InterPro" id="IPR014710">
    <property type="entry name" value="RmlC-like_jellyroll"/>
</dbReference>
<sequence length="630" mass="71584">MEVEQLEILGFVRQFAPFDSLPEQVLEHVARHIEVAYYRAGTVICEYGDKIHDLYLIRSGAVETYRRNGDLYNRLSEGNLFGQMALLMNNRVRLPARALEDTLLYCIPEAIFTELFESYEQFADFVEVADKDRLRQAVSIREDANNLMSSTVRTLISREPVTITTRASIREAAEKMTEEGVSSILVEYPQQEQPAQLTEDEQCLAGIITDRDLRTRVLATGLSPDTPVVEIMSGDVIALESGQRVFEAMLTMLRYNLHHLPVLHRHRPVGVIALSDIVRYETQSSLFMVSSIFRQQTVAELQALAGEVKACFVRLVNEDANSHMVGSAMAVIGRSFKQRLLELAEEQLGPPPVPYCFLALGSMARDEQLIVTDQDNAFILDNRYHPTQHGDYFQALAEFVCDGLAACGYSYCKGGIMATNPKWQKTRREWEQCFSDWIDNPSPESLLHSSIFFDLDGVWGKTEWAAQLNSLIRRRAKRSPRFLACMARNALNRTPPLGFFKNFVMEQDGKHNNSINLKRRGTAPLADLIRVHALAIGSRAQNSFERLHDVIEAGILPKGRGPDLRDAMEFIAMVRIRHQVFDIEAGREPDNNIEPDSLSDFERRNLKDAFQILSNAQKFLKFRYQPTRSN</sequence>
<dbReference type="Gene3D" id="3.10.580.10">
    <property type="entry name" value="CBS-domain"/>
    <property type="match status" value="1"/>
</dbReference>
<comment type="caution">
    <text evidence="5">The sequence shown here is derived from an EMBL/GenBank/DDBJ whole genome shotgun (WGS) entry which is preliminary data.</text>
</comment>
<dbReference type="InterPro" id="IPR051257">
    <property type="entry name" value="Diverse_CBS-Domain"/>
</dbReference>
<accession>A0ABP6VJ64</accession>
<reference evidence="6" key="1">
    <citation type="journal article" date="2019" name="Int. J. Syst. Evol. Microbiol.">
        <title>The Global Catalogue of Microorganisms (GCM) 10K type strain sequencing project: providing services to taxonomists for standard genome sequencing and annotation.</title>
        <authorList>
            <consortium name="The Broad Institute Genomics Platform"/>
            <consortium name="The Broad Institute Genome Sequencing Center for Infectious Disease"/>
            <person name="Wu L."/>
            <person name="Ma J."/>
        </authorList>
    </citation>
    <scope>NUCLEOTIDE SEQUENCE [LARGE SCALE GENOMIC DNA]</scope>
    <source>
        <strain evidence="6">JCM 17110</strain>
    </source>
</reference>
<feature type="domain" description="CBS" evidence="4">
    <location>
        <begin position="232"/>
        <end position="288"/>
    </location>
</feature>
<dbReference type="PROSITE" id="PS51371">
    <property type="entry name" value="CBS"/>
    <property type="match status" value="2"/>
</dbReference>
<name>A0ABP6VJ64_9GAMM</name>
<gene>
    <name evidence="5" type="ORF">GCM10022394_13130</name>
</gene>
<dbReference type="RefSeq" id="WP_344956030.1">
    <property type="nucleotide sequence ID" value="NZ_BAABCX010000001.1"/>
</dbReference>
<dbReference type="SUPFAM" id="SSF54631">
    <property type="entry name" value="CBS-domain pair"/>
    <property type="match status" value="1"/>
</dbReference>
<dbReference type="InterPro" id="IPR005105">
    <property type="entry name" value="GlnD_Uridyltrans_N"/>
</dbReference>
<dbReference type="SMART" id="SM00116">
    <property type="entry name" value="CBS"/>
    <property type="match status" value="2"/>
</dbReference>
<dbReference type="CDD" id="cd05401">
    <property type="entry name" value="NT_GlnE_GlnD_like"/>
    <property type="match status" value="1"/>
</dbReference>
<dbReference type="InterPro" id="IPR000595">
    <property type="entry name" value="cNMP-bd_dom"/>
</dbReference>
<evidence type="ECO:0000313" key="5">
    <source>
        <dbReference type="EMBL" id="GAA3534937.1"/>
    </source>
</evidence>